<dbReference type="PANTHER" id="PTHR24020:SF84">
    <property type="entry name" value="VWFA DOMAIN-CONTAINING PROTEIN"/>
    <property type="match status" value="1"/>
</dbReference>
<keyword evidence="2" id="KW-0768">Sushi</keyword>
<dbReference type="PANTHER" id="PTHR24020">
    <property type="entry name" value="COLLAGEN ALPHA"/>
    <property type="match status" value="1"/>
</dbReference>
<dbReference type="InterPro" id="IPR000436">
    <property type="entry name" value="Sushi_SCR_CCP_dom"/>
</dbReference>
<reference evidence="5" key="3">
    <citation type="submission" date="2025-09" db="UniProtKB">
        <authorList>
            <consortium name="Ensembl"/>
        </authorList>
    </citation>
    <scope>IDENTIFICATION</scope>
</reference>
<dbReference type="HOGENOM" id="CLU_1717324_0_0_1"/>
<reference evidence="6" key="1">
    <citation type="submission" date="2003-08" db="EMBL/GenBank/DDBJ databases">
        <authorList>
            <person name="Birren B."/>
            <person name="Nusbaum C."/>
            <person name="Abebe A."/>
            <person name="Abouelleil A."/>
            <person name="Adekoya E."/>
            <person name="Ait-zahra M."/>
            <person name="Allen N."/>
            <person name="Allen T."/>
            <person name="An P."/>
            <person name="Anderson M."/>
            <person name="Anderson S."/>
            <person name="Arachchi H."/>
            <person name="Armbruster J."/>
            <person name="Bachantsang P."/>
            <person name="Baldwin J."/>
            <person name="Barry A."/>
            <person name="Bayul T."/>
            <person name="Blitshsteyn B."/>
            <person name="Bloom T."/>
            <person name="Blye J."/>
            <person name="Boguslavskiy L."/>
            <person name="Borowsky M."/>
            <person name="Boukhgalter B."/>
            <person name="Brunache A."/>
            <person name="Butler J."/>
            <person name="Calixte N."/>
            <person name="Calvo S."/>
            <person name="Camarata J."/>
            <person name="Campo K."/>
            <person name="Chang J."/>
            <person name="Cheshatsang Y."/>
            <person name="Citroen M."/>
            <person name="Collymore A."/>
            <person name="Considine T."/>
            <person name="Cook A."/>
            <person name="Cooke P."/>
            <person name="Corum B."/>
            <person name="Cuomo C."/>
            <person name="David R."/>
            <person name="Dawoe T."/>
            <person name="Degray S."/>
            <person name="Dodge S."/>
            <person name="Dooley K."/>
            <person name="Dorje P."/>
            <person name="Dorjee K."/>
            <person name="Dorris L."/>
            <person name="Duffey N."/>
            <person name="Dupes A."/>
            <person name="Elkins T."/>
            <person name="Engels R."/>
            <person name="Erickson J."/>
            <person name="Farina A."/>
            <person name="Faro S."/>
            <person name="Ferreira P."/>
            <person name="Fischer H."/>
            <person name="Fitzgerald M."/>
            <person name="Foley K."/>
            <person name="Gage D."/>
            <person name="Galagan J."/>
            <person name="Gearin G."/>
            <person name="Gnerre S."/>
            <person name="Gnirke A."/>
            <person name="Goyette A."/>
            <person name="Graham J."/>
            <person name="Grandbois E."/>
            <person name="Gyaltsen K."/>
            <person name="Hafez N."/>
            <person name="Hagopian D."/>
            <person name="Hagos B."/>
            <person name="Hall J."/>
            <person name="Hatcher B."/>
            <person name="Heller A."/>
            <person name="Higgins H."/>
            <person name="Honan T."/>
            <person name="Horn A."/>
            <person name="Houde N."/>
            <person name="Hughes L."/>
            <person name="Hulme W."/>
            <person name="Husby E."/>
            <person name="Iliev I."/>
            <person name="Jaffe D."/>
            <person name="Jones C."/>
            <person name="Kamal M."/>
            <person name="Kamat A."/>
            <person name="Kamvysselis M."/>
            <person name="Karlsson E."/>
            <person name="Kells C."/>
            <person name="Kieu A."/>
            <person name="Kisner P."/>
            <person name="Kodira C."/>
            <person name="Kulbokas E."/>
            <person name="Labutti K."/>
            <person name="Lama D."/>
            <person name="Landers T."/>
            <person name="Leger J."/>
            <person name="Levine S."/>
            <person name="Lewis D."/>
            <person name="Lewis T."/>
            <person name="Lindblad-toh K."/>
            <person name="Liu X."/>
            <person name="Lokyitsang T."/>
            <person name="Lokyitsang Y."/>
            <person name="Lucien O."/>
            <person name="Lui A."/>
            <person name="Ma L.J."/>
            <person name="Mabbitt R."/>
            <person name="Macdonald J."/>
            <person name="Maclean C."/>
            <person name="Major J."/>
            <person name="Manning J."/>
            <person name="Marabella R."/>
            <person name="Maru K."/>
            <person name="Matthews C."/>
            <person name="Mauceli E."/>
            <person name="Mccarthy M."/>
            <person name="Mcdonough S."/>
            <person name="Mcghee T."/>
            <person name="Meldrim J."/>
            <person name="Meneus L."/>
            <person name="Mesirov J."/>
            <person name="Mihalev A."/>
            <person name="Mihova T."/>
            <person name="Mikkelsen T."/>
            <person name="Mlenga V."/>
            <person name="Moru K."/>
            <person name="Mozes J."/>
            <person name="Mulrain L."/>
            <person name="Munson G."/>
            <person name="Naylor J."/>
            <person name="Newes C."/>
            <person name="Nguyen C."/>
            <person name="Nguyen N."/>
            <person name="Nguyen T."/>
            <person name="Nicol R."/>
            <person name="Nielsen C."/>
            <person name="Nizzari M."/>
            <person name="Norbu C."/>
            <person name="Norbu N."/>
            <person name="O'donnell P."/>
            <person name="Okoawo O."/>
            <person name="O'leary S."/>
            <person name="Omotosho B."/>
            <person name="O'neill K."/>
            <person name="Osman S."/>
            <person name="Parker S."/>
            <person name="Perrin D."/>
            <person name="Phunkhang P."/>
            <person name="Piqani B."/>
            <person name="Purcell S."/>
            <person name="Rachupka T."/>
            <person name="Ramasamy U."/>
            <person name="Rameau R."/>
            <person name="Ray V."/>
            <person name="Raymond C."/>
            <person name="Retta R."/>
            <person name="Richardson S."/>
            <person name="Rise C."/>
            <person name="Rodriguez J."/>
            <person name="Rogers J."/>
            <person name="Rogov P."/>
            <person name="Rutman M."/>
            <person name="Schupbach R."/>
            <person name="Seaman C."/>
            <person name="Settipalli S."/>
            <person name="Sharpe T."/>
            <person name="Sheridan J."/>
            <person name="Sherpa N."/>
            <person name="Shi J."/>
            <person name="Smirnov S."/>
            <person name="Smith C."/>
            <person name="Sougnez C."/>
            <person name="Spencer B."/>
            <person name="Stalker J."/>
            <person name="Stange-thomann N."/>
            <person name="Stavropoulos S."/>
            <person name="Stetson K."/>
            <person name="Stone C."/>
            <person name="Stone S."/>
            <person name="Stubbs M."/>
            <person name="Talamas J."/>
            <person name="Tchuinga P."/>
            <person name="Tenzing P."/>
            <person name="Tesfaye S."/>
            <person name="Theodore J."/>
            <person name="Thoulutsang Y."/>
            <person name="Topham K."/>
            <person name="Towey S."/>
            <person name="Tsamla T."/>
            <person name="Tsomo N."/>
            <person name="Vallee D."/>
            <person name="Vassiliev H."/>
            <person name="Venkataraman V."/>
            <person name="Vinson J."/>
            <person name="Vo A."/>
            <person name="Wade C."/>
            <person name="Wang S."/>
            <person name="Wangchuk T."/>
            <person name="Wangdi T."/>
            <person name="Whittaker C."/>
            <person name="Wilkinson J."/>
            <person name="Wu Y."/>
            <person name="Wyman D."/>
            <person name="Yadav S."/>
            <person name="Yang S."/>
            <person name="Yang X."/>
            <person name="Yeager S."/>
            <person name="Yee E."/>
            <person name="Young G."/>
            <person name="Zainoun J."/>
            <person name="Zembeck L."/>
            <person name="Zimmer A."/>
            <person name="Zody M."/>
            <person name="Lander E."/>
        </authorList>
    </citation>
    <scope>NUCLEOTIDE SEQUENCE [LARGE SCALE GENOMIC DNA]</scope>
</reference>
<accession>H2YY70</accession>
<dbReference type="GeneTree" id="ENSGT00940000163557"/>
<dbReference type="Proteomes" id="UP000007875">
    <property type="component" value="Unassembled WGS sequence"/>
</dbReference>
<evidence type="ECO:0000259" key="4">
    <source>
        <dbReference type="PROSITE" id="PS50923"/>
    </source>
</evidence>
<keyword evidence="1" id="KW-1015">Disulfide bond</keyword>
<evidence type="ECO:0008006" key="7">
    <source>
        <dbReference type="Google" id="ProtNLM"/>
    </source>
</evidence>
<reference evidence="5" key="2">
    <citation type="submission" date="2025-08" db="UniProtKB">
        <authorList>
            <consortium name="Ensembl"/>
        </authorList>
    </citation>
    <scope>IDENTIFICATION</scope>
</reference>
<dbReference type="CDD" id="cd01450">
    <property type="entry name" value="vWFA_subfamily_ECM"/>
    <property type="match status" value="1"/>
</dbReference>
<protein>
    <recommendedName>
        <fullName evidence="7">VWFA domain-containing protein</fullName>
    </recommendedName>
</protein>
<dbReference type="Ensembl" id="ENSCSAVT00000010406.1">
    <property type="protein sequence ID" value="ENSCSAVP00000010281.1"/>
    <property type="gene ID" value="ENSCSAVG00000006063.1"/>
</dbReference>
<evidence type="ECO:0000313" key="6">
    <source>
        <dbReference type="Proteomes" id="UP000007875"/>
    </source>
</evidence>
<dbReference type="InterPro" id="IPR036465">
    <property type="entry name" value="vWFA_dom_sf"/>
</dbReference>
<dbReference type="InterPro" id="IPR002035">
    <property type="entry name" value="VWF_A"/>
</dbReference>
<evidence type="ECO:0000256" key="1">
    <source>
        <dbReference type="ARBA" id="ARBA00023157"/>
    </source>
</evidence>
<sequence length="153" mass="17036">FSCNEAKGYKLFPESLTSSTCNNSREWDSRRPCCALGCPRYAVMDLVIILDSSSSVGKENWEIMKTFVREIINTFEISSSATRIAVFRYNRVVDTATQILLSDFPNKQGLLRKYDSIPYDGSGTLTGQALSHALNTILSSLNGNRPEVKDVVL</sequence>
<evidence type="ECO:0000313" key="5">
    <source>
        <dbReference type="Ensembl" id="ENSCSAVP00000010281.1"/>
    </source>
</evidence>
<dbReference type="InterPro" id="IPR050525">
    <property type="entry name" value="ECM_Assembly_Org"/>
</dbReference>
<dbReference type="Gene3D" id="3.40.50.410">
    <property type="entry name" value="von Willebrand factor, type A domain"/>
    <property type="match status" value="1"/>
</dbReference>
<comment type="caution">
    <text evidence="2">Lacks conserved residue(s) required for the propagation of feature annotation.</text>
</comment>
<organism evidence="5 6">
    <name type="scientific">Ciona savignyi</name>
    <name type="common">Pacific transparent sea squirt</name>
    <dbReference type="NCBI Taxonomy" id="51511"/>
    <lineage>
        <taxon>Eukaryota</taxon>
        <taxon>Metazoa</taxon>
        <taxon>Chordata</taxon>
        <taxon>Tunicata</taxon>
        <taxon>Ascidiacea</taxon>
        <taxon>Phlebobranchia</taxon>
        <taxon>Cionidae</taxon>
        <taxon>Ciona</taxon>
    </lineage>
</organism>
<keyword evidence="6" id="KW-1185">Reference proteome</keyword>
<dbReference type="Pfam" id="PF00092">
    <property type="entry name" value="VWA"/>
    <property type="match status" value="1"/>
</dbReference>
<evidence type="ECO:0000256" key="2">
    <source>
        <dbReference type="PROSITE-ProRule" id="PRU00302"/>
    </source>
</evidence>
<feature type="domain" description="VWFA" evidence="3">
    <location>
        <begin position="45"/>
        <end position="153"/>
    </location>
</feature>
<dbReference type="AlphaFoldDB" id="H2YY70"/>
<feature type="domain" description="Sushi" evidence="4">
    <location>
        <begin position="1"/>
        <end position="36"/>
    </location>
</feature>
<proteinExistence type="predicted"/>
<name>H2YY70_CIOSA</name>
<dbReference type="PROSITE" id="PS50923">
    <property type="entry name" value="SUSHI"/>
    <property type="match status" value="1"/>
</dbReference>
<dbReference type="SUPFAM" id="SSF53300">
    <property type="entry name" value="vWA-like"/>
    <property type="match status" value="1"/>
</dbReference>
<evidence type="ECO:0000259" key="3">
    <source>
        <dbReference type="PROSITE" id="PS50234"/>
    </source>
</evidence>
<dbReference type="PROSITE" id="PS50234">
    <property type="entry name" value="VWFA"/>
    <property type="match status" value="1"/>
</dbReference>